<dbReference type="Gene3D" id="2.130.10.10">
    <property type="entry name" value="YVTN repeat-like/Quinoprotein amine dehydrogenase"/>
    <property type="match status" value="1"/>
</dbReference>
<comment type="subcellular location">
    <subcellularLocation>
        <location evidence="1">Nucleus</location>
        <location evidence="1">Nuclear pore complex</location>
    </subcellularLocation>
</comment>
<keyword evidence="3" id="KW-0509">mRNA transport</keyword>
<evidence type="ECO:0000256" key="1">
    <source>
        <dbReference type="ARBA" id="ARBA00004567"/>
    </source>
</evidence>
<dbReference type="GO" id="GO:0000055">
    <property type="term" value="P:ribosomal large subunit export from nucleus"/>
    <property type="evidence" value="ECO:0007669"/>
    <property type="project" value="InterPro"/>
</dbReference>
<feature type="region of interest" description="Disordered" evidence="9">
    <location>
        <begin position="84"/>
        <end position="105"/>
    </location>
</feature>
<dbReference type="GO" id="GO:0006406">
    <property type="term" value="P:mRNA export from nucleus"/>
    <property type="evidence" value="ECO:0007669"/>
    <property type="project" value="TreeGrafter"/>
</dbReference>
<dbReference type="InterPro" id="IPR015943">
    <property type="entry name" value="WD40/YVTN_repeat-like_dom_sf"/>
</dbReference>
<dbReference type="SUPFAM" id="SSF50978">
    <property type="entry name" value="WD40 repeat-like"/>
    <property type="match status" value="1"/>
</dbReference>
<dbReference type="GO" id="GO:0000056">
    <property type="term" value="P:ribosomal small subunit export from nucleus"/>
    <property type="evidence" value="ECO:0007669"/>
    <property type="project" value="InterPro"/>
</dbReference>
<dbReference type="PANTHER" id="PTHR13257">
    <property type="entry name" value="NUCLEOPORIN NUP84-RELATED"/>
    <property type="match status" value="1"/>
</dbReference>
<feature type="region of interest" description="Disordered" evidence="9">
    <location>
        <begin position="760"/>
        <end position="798"/>
    </location>
</feature>
<keyword evidence="4" id="KW-0653">Protein transport</keyword>
<evidence type="ECO:0000256" key="5">
    <source>
        <dbReference type="ARBA" id="ARBA00023010"/>
    </source>
</evidence>
<proteinExistence type="predicted"/>
<dbReference type="GO" id="GO:0017056">
    <property type="term" value="F:structural constituent of nuclear pore"/>
    <property type="evidence" value="ECO:0007669"/>
    <property type="project" value="InterPro"/>
</dbReference>
<evidence type="ECO:0000256" key="8">
    <source>
        <dbReference type="SAM" id="Coils"/>
    </source>
</evidence>
<dbReference type="PANTHER" id="PTHR13257:SF0">
    <property type="entry name" value="NUCLEAR PORE COMPLEX PROTEIN NUP88"/>
    <property type="match status" value="1"/>
</dbReference>
<accession>A0A6A6W808</accession>
<dbReference type="InterPro" id="IPR037700">
    <property type="entry name" value="NUP88/NUP82"/>
</dbReference>
<organism evidence="10 11">
    <name type="scientific">Pseudovirgaria hyperparasitica</name>
    <dbReference type="NCBI Taxonomy" id="470096"/>
    <lineage>
        <taxon>Eukaryota</taxon>
        <taxon>Fungi</taxon>
        <taxon>Dikarya</taxon>
        <taxon>Ascomycota</taxon>
        <taxon>Pezizomycotina</taxon>
        <taxon>Dothideomycetes</taxon>
        <taxon>Dothideomycetes incertae sedis</taxon>
        <taxon>Acrospermales</taxon>
        <taxon>Acrospermaceae</taxon>
        <taxon>Pseudovirgaria</taxon>
    </lineage>
</organism>
<dbReference type="Proteomes" id="UP000799437">
    <property type="component" value="Unassembled WGS sequence"/>
</dbReference>
<evidence type="ECO:0000256" key="3">
    <source>
        <dbReference type="ARBA" id="ARBA00022816"/>
    </source>
</evidence>
<evidence type="ECO:0000313" key="11">
    <source>
        <dbReference type="Proteomes" id="UP000799437"/>
    </source>
</evidence>
<name>A0A6A6W808_9PEZI</name>
<keyword evidence="6" id="KW-0906">Nuclear pore complex</keyword>
<keyword evidence="11" id="KW-1185">Reference proteome</keyword>
<dbReference type="InterPro" id="IPR036322">
    <property type="entry name" value="WD40_repeat_dom_sf"/>
</dbReference>
<evidence type="ECO:0000313" key="10">
    <source>
        <dbReference type="EMBL" id="KAF2757717.1"/>
    </source>
</evidence>
<dbReference type="OrthoDB" id="341482at2759"/>
<gene>
    <name evidence="10" type="ORF">EJ05DRAFT_476930</name>
</gene>
<evidence type="ECO:0000256" key="4">
    <source>
        <dbReference type="ARBA" id="ARBA00022927"/>
    </source>
</evidence>
<evidence type="ECO:0008006" key="12">
    <source>
        <dbReference type="Google" id="ProtNLM"/>
    </source>
</evidence>
<feature type="coiled-coil region" evidence="8">
    <location>
        <begin position="687"/>
        <end position="759"/>
    </location>
</feature>
<evidence type="ECO:0000256" key="7">
    <source>
        <dbReference type="ARBA" id="ARBA00023242"/>
    </source>
</evidence>
<evidence type="ECO:0000256" key="6">
    <source>
        <dbReference type="ARBA" id="ARBA00023132"/>
    </source>
</evidence>
<sequence>MPRILSYTPSWLSRSQPGYELFSSSKTTPAGKRAAGALSKGIAKGRPQRTIAYRGSEIFVATDSEIRWSDLVLLSESNRPLDFGRSSSIHSRSRSRDNSVTAPNDSSYVRTLRLPFSGNVTELAISPHNDYMAITTSHTVHIAILPDSSHLGTPDTTPLKLKTFQLGPTAHVLEQSPVASIKWHPLGVQGKCLVTITEDGSIRMWELDKDDRSSFSEPTLAINLQKLANATSADADLRASVYGSGKAFSPDMAELQVAAACFGSPSKSRAACDWSSMTLWIATTGGDVYALCPLLPKRWQVEVPLSQTDPFGELGAGIAAKCHLSTRNSSDANPKRAEAQRKWLTEVTSQIPTSLGGESLARPAEVYQRPTKTPAIPRLQGPFEIMPEIEIEGEADVCDIFVTPLKETKEDLLKEDEDEFDSEDEDVEGSLILLSTTSGIVHCCLDLNGVEAQWLPSRTDTRTIEEGDDLALLVVDSIALPKGHGENVWIPFTPDVRSQHAVFVTHQQGVYYISLSKWIEKVSTELSVAEREGAEFRMDVLLEGSRTLSESIIQLPVAEQHSEQVSCCIVLEDSDIGYFVLFSADHQPFAATLDIPEYELHSESRMIEWSQMCEEPLMPTSEPRLPYQPPVAFWKESELVKYYGKTVPTRQKRAFAEEIKLAPASLDVLTGLHRLLSAETHQLGIAAADLFRRCERLQDEFKDQLRRVSELAHRIDQVTGEDEGQDLVVDGNTKVEKRLSEVNARQEQLSARYQAIKSKLSRAGGREMSTAERSFAEEVEELNSSLNPDSQADSQSGDMPVWRRLEQLRRLQEGLRSDAKDIISKKEASAPVAQDNIPSPLKKQKVNQVMEMLERESALVEATANRLSRLSMQSL</sequence>
<keyword evidence="7" id="KW-0539">Nucleus</keyword>
<keyword evidence="5" id="KW-0811">Translocation</keyword>
<dbReference type="InterPro" id="IPR019775">
    <property type="entry name" value="WD40_repeat_CS"/>
</dbReference>
<dbReference type="RefSeq" id="XP_033600168.1">
    <property type="nucleotide sequence ID" value="XM_033744145.1"/>
</dbReference>
<evidence type="ECO:0000256" key="2">
    <source>
        <dbReference type="ARBA" id="ARBA00022448"/>
    </source>
</evidence>
<dbReference type="GO" id="GO:0005643">
    <property type="term" value="C:nuclear pore"/>
    <property type="evidence" value="ECO:0007669"/>
    <property type="project" value="UniProtKB-SubCell"/>
</dbReference>
<protein>
    <recommendedName>
        <fullName evidence="12">Nuclear pore complex protein An-Nup82</fullName>
    </recommendedName>
</protein>
<reference evidence="10" key="1">
    <citation type="journal article" date="2020" name="Stud. Mycol.">
        <title>101 Dothideomycetes genomes: a test case for predicting lifestyles and emergence of pathogens.</title>
        <authorList>
            <person name="Haridas S."/>
            <person name="Albert R."/>
            <person name="Binder M."/>
            <person name="Bloem J."/>
            <person name="Labutti K."/>
            <person name="Salamov A."/>
            <person name="Andreopoulos B."/>
            <person name="Baker S."/>
            <person name="Barry K."/>
            <person name="Bills G."/>
            <person name="Bluhm B."/>
            <person name="Cannon C."/>
            <person name="Castanera R."/>
            <person name="Culley D."/>
            <person name="Daum C."/>
            <person name="Ezra D."/>
            <person name="Gonzalez J."/>
            <person name="Henrissat B."/>
            <person name="Kuo A."/>
            <person name="Liang C."/>
            <person name="Lipzen A."/>
            <person name="Lutzoni F."/>
            <person name="Magnuson J."/>
            <person name="Mondo S."/>
            <person name="Nolan M."/>
            <person name="Ohm R."/>
            <person name="Pangilinan J."/>
            <person name="Park H.-J."/>
            <person name="Ramirez L."/>
            <person name="Alfaro M."/>
            <person name="Sun H."/>
            <person name="Tritt A."/>
            <person name="Yoshinaga Y."/>
            <person name="Zwiers L.-H."/>
            <person name="Turgeon B."/>
            <person name="Goodwin S."/>
            <person name="Spatafora J."/>
            <person name="Crous P."/>
            <person name="Grigoriev I."/>
        </authorList>
    </citation>
    <scope>NUCLEOTIDE SEQUENCE</scope>
    <source>
        <strain evidence="10">CBS 121739</strain>
    </source>
</reference>
<feature type="compositionally biased region" description="Polar residues" evidence="9">
    <location>
        <begin position="782"/>
        <end position="797"/>
    </location>
</feature>
<dbReference type="AlphaFoldDB" id="A0A6A6W808"/>
<evidence type="ECO:0000256" key="9">
    <source>
        <dbReference type="SAM" id="MobiDB-lite"/>
    </source>
</evidence>
<dbReference type="PROSITE" id="PS00678">
    <property type="entry name" value="WD_REPEATS_1"/>
    <property type="match status" value="1"/>
</dbReference>
<dbReference type="EMBL" id="ML996573">
    <property type="protein sequence ID" value="KAF2757717.1"/>
    <property type="molecule type" value="Genomic_DNA"/>
</dbReference>
<keyword evidence="8" id="KW-0175">Coiled coil</keyword>
<dbReference type="GO" id="GO:0006606">
    <property type="term" value="P:protein import into nucleus"/>
    <property type="evidence" value="ECO:0007669"/>
    <property type="project" value="TreeGrafter"/>
</dbReference>
<keyword evidence="2" id="KW-0813">Transport</keyword>
<dbReference type="GeneID" id="54485199"/>